<dbReference type="Pfam" id="PF02540">
    <property type="entry name" value="NAD_synthase"/>
    <property type="match status" value="1"/>
</dbReference>
<dbReference type="PANTHER" id="PTHR43169:SF2">
    <property type="entry name" value="NAD_GMP SYNTHASE DOMAIN-CONTAINING PROTEIN"/>
    <property type="match status" value="1"/>
</dbReference>
<dbReference type="NCBIfam" id="TIGR00268">
    <property type="entry name" value="ATP-dependent sacrificial sulfur transferase LarE"/>
    <property type="match status" value="1"/>
</dbReference>
<dbReference type="Gene3D" id="3.40.50.620">
    <property type="entry name" value="HUPs"/>
    <property type="match status" value="1"/>
</dbReference>
<reference evidence="3 4" key="1">
    <citation type="submission" date="2017-02" db="EMBL/GenBank/DDBJ databases">
        <authorList>
            <person name="Peterson S.W."/>
        </authorList>
    </citation>
    <scope>NUCLEOTIDE SEQUENCE [LARGE SCALE GENOMIC DNA]</scope>
    <source>
        <strain evidence="3 4">DSM 16080</strain>
    </source>
</reference>
<dbReference type="GO" id="GO:0006163">
    <property type="term" value="P:purine nucleotide metabolic process"/>
    <property type="evidence" value="ECO:0007669"/>
    <property type="project" value="UniProtKB-ARBA"/>
</dbReference>
<dbReference type="STRING" id="1121449.SAMN02745704_00145"/>
<dbReference type="GO" id="GO:0016783">
    <property type="term" value="F:sulfurtransferase activity"/>
    <property type="evidence" value="ECO:0007669"/>
    <property type="project" value="InterPro"/>
</dbReference>
<dbReference type="EMBL" id="FUYC01000001">
    <property type="protein sequence ID" value="SKA71460.1"/>
    <property type="molecule type" value="Genomic_DNA"/>
</dbReference>
<dbReference type="InterPro" id="IPR005232">
    <property type="entry name" value="LarE"/>
</dbReference>
<gene>
    <name evidence="3" type="ORF">SAMN02745704_00145</name>
</gene>
<dbReference type="OrthoDB" id="9776919at2"/>
<sequence>MTGNSYDMLLDRLKELGGGVLAFSGGVDSALLLHEAQRVMGNQLVAVTVSTPYVPEREVREAKALARAVGAEHLVLELDFPESMRSNPADHCYHCKKRMFQRLREQAAEQGLEHVLDGTNVDDLSDYRPGLKAVQELGVVSPLLDAGLAKAEIRALSRQRGLSTWDKPSSGCLLSRMPAHVRVTDAALRRVERAEAFVVQCGFPVVRVRNHGDVARIEVPRNRLADLLDADVDQHISNTLKKLGFRHVTLDLRGYSMGSLNSTAN</sequence>
<dbReference type="AlphaFoldDB" id="A0A1T4W2G9"/>
<dbReference type="InterPro" id="IPR022310">
    <property type="entry name" value="NAD/GMP_synthase"/>
</dbReference>
<dbReference type="RefSeq" id="WP_078715737.1">
    <property type="nucleotide sequence ID" value="NZ_FUYC01000001.1"/>
</dbReference>
<evidence type="ECO:0000259" key="2">
    <source>
        <dbReference type="Pfam" id="PF02540"/>
    </source>
</evidence>
<dbReference type="InterPro" id="IPR014729">
    <property type="entry name" value="Rossmann-like_a/b/a_fold"/>
</dbReference>
<protein>
    <recommendedName>
        <fullName evidence="2">NAD/GMP synthase domain-containing protein</fullName>
    </recommendedName>
</protein>
<dbReference type="PIRSF" id="PIRSF006661">
    <property type="entry name" value="PP-lp_UCP006661"/>
    <property type="match status" value="1"/>
</dbReference>
<dbReference type="Proteomes" id="UP000190027">
    <property type="component" value="Unassembled WGS sequence"/>
</dbReference>
<dbReference type="PANTHER" id="PTHR43169">
    <property type="entry name" value="EXSB FAMILY PROTEIN"/>
    <property type="match status" value="1"/>
</dbReference>
<feature type="active site" description="Nucleophile and sulfur donor" evidence="1">
    <location>
        <position position="172"/>
    </location>
</feature>
<dbReference type="SUPFAM" id="SSF52402">
    <property type="entry name" value="Adenine nucleotide alpha hydrolases-like"/>
    <property type="match status" value="1"/>
</dbReference>
<evidence type="ECO:0000313" key="4">
    <source>
        <dbReference type="Proteomes" id="UP000190027"/>
    </source>
</evidence>
<keyword evidence="4" id="KW-1185">Reference proteome</keyword>
<evidence type="ECO:0000256" key="1">
    <source>
        <dbReference type="PIRSR" id="PIRSR006661-1"/>
    </source>
</evidence>
<dbReference type="InterPro" id="IPR052188">
    <property type="entry name" value="Ni-pincer_cofactor_biosynth"/>
</dbReference>
<organism evidence="3 4">
    <name type="scientific">Paucidesulfovibrio gracilis DSM 16080</name>
    <dbReference type="NCBI Taxonomy" id="1121449"/>
    <lineage>
        <taxon>Bacteria</taxon>
        <taxon>Pseudomonadati</taxon>
        <taxon>Thermodesulfobacteriota</taxon>
        <taxon>Desulfovibrionia</taxon>
        <taxon>Desulfovibrionales</taxon>
        <taxon>Desulfovibrionaceae</taxon>
        <taxon>Paucidesulfovibrio</taxon>
    </lineage>
</organism>
<accession>A0A1T4W2G9</accession>
<dbReference type="CDD" id="cd01990">
    <property type="entry name" value="LarE-like"/>
    <property type="match status" value="1"/>
</dbReference>
<feature type="domain" description="NAD/GMP synthase" evidence="2">
    <location>
        <begin position="18"/>
        <end position="79"/>
    </location>
</feature>
<name>A0A1T4W2G9_9BACT</name>
<proteinExistence type="predicted"/>
<evidence type="ECO:0000313" key="3">
    <source>
        <dbReference type="EMBL" id="SKA71460.1"/>
    </source>
</evidence>